<reference evidence="5 6" key="1">
    <citation type="submission" date="2016-02" db="EMBL/GenBank/DDBJ databases">
        <title>Genome sequencing of a beta-galactosidase producing bacteria Rhizobium sp. 59.</title>
        <authorList>
            <person name="Wang D."/>
            <person name="Kot W."/>
            <person name="Qin Y."/>
            <person name="Hansen L."/>
            <person name="Naqvi K."/>
            <person name="Rensing C."/>
        </authorList>
    </citation>
    <scope>NUCLEOTIDE SEQUENCE [LARGE SCALE GENOMIC DNA]</scope>
    <source>
        <strain evidence="5 6">59</strain>
    </source>
</reference>
<dbReference type="GO" id="GO:0032259">
    <property type="term" value="P:methylation"/>
    <property type="evidence" value="ECO:0007669"/>
    <property type="project" value="UniProtKB-KW"/>
</dbReference>
<dbReference type="InterPro" id="IPR041698">
    <property type="entry name" value="Methyltransf_25"/>
</dbReference>
<organism evidence="5 6">
    <name type="scientific">Pararhizobium antarcticum</name>
    <dbReference type="NCBI Taxonomy" id="1798805"/>
    <lineage>
        <taxon>Bacteria</taxon>
        <taxon>Pseudomonadati</taxon>
        <taxon>Pseudomonadota</taxon>
        <taxon>Alphaproteobacteria</taxon>
        <taxon>Hyphomicrobiales</taxon>
        <taxon>Rhizobiaceae</taxon>
        <taxon>Rhizobium/Agrobacterium group</taxon>
        <taxon>Pararhizobium</taxon>
    </lineage>
</organism>
<dbReference type="EMBL" id="LSRP01000140">
    <property type="protein sequence ID" value="OJF90482.1"/>
    <property type="molecule type" value="Genomic_DNA"/>
</dbReference>
<evidence type="ECO:0000256" key="1">
    <source>
        <dbReference type="ARBA" id="ARBA00022603"/>
    </source>
</evidence>
<feature type="domain" description="Methyltransferase" evidence="4">
    <location>
        <begin position="39"/>
        <end position="132"/>
    </location>
</feature>
<name>A0A657LKQ3_9HYPH</name>
<dbReference type="InterPro" id="IPR029063">
    <property type="entry name" value="SAM-dependent_MTases_sf"/>
</dbReference>
<dbReference type="AlphaFoldDB" id="A0A657LKQ3"/>
<keyword evidence="3" id="KW-0949">S-adenosyl-L-methionine</keyword>
<gene>
    <name evidence="5" type="ORF">AX760_07630</name>
</gene>
<keyword evidence="6" id="KW-1185">Reference proteome</keyword>
<protein>
    <submittedName>
        <fullName evidence="5">Methyltransferase</fullName>
    </submittedName>
</protein>
<comment type="caution">
    <text evidence="5">The sequence shown here is derived from an EMBL/GenBank/DDBJ whole genome shotgun (WGS) entry which is preliminary data.</text>
</comment>
<dbReference type="SUPFAM" id="SSF53335">
    <property type="entry name" value="S-adenosyl-L-methionine-dependent methyltransferases"/>
    <property type="match status" value="1"/>
</dbReference>
<evidence type="ECO:0000256" key="2">
    <source>
        <dbReference type="ARBA" id="ARBA00022679"/>
    </source>
</evidence>
<dbReference type="PANTHER" id="PTHR43464:SF19">
    <property type="entry name" value="UBIQUINONE BIOSYNTHESIS O-METHYLTRANSFERASE, MITOCHONDRIAL"/>
    <property type="match status" value="1"/>
</dbReference>
<dbReference type="Proteomes" id="UP000182661">
    <property type="component" value="Unassembled WGS sequence"/>
</dbReference>
<evidence type="ECO:0000256" key="3">
    <source>
        <dbReference type="ARBA" id="ARBA00022691"/>
    </source>
</evidence>
<dbReference type="Pfam" id="PF13649">
    <property type="entry name" value="Methyltransf_25"/>
    <property type="match status" value="1"/>
</dbReference>
<dbReference type="CDD" id="cd02440">
    <property type="entry name" value="AdoMet_MTases"/>
    <property type="match status" value="1"/>
</dbReference>
<keyword evidence="1 5" id="KW-0489">Methyltransferase</keyword>
<sequence>MPDLHYEEPLLADLYDLDSGWSIDRDFYLSLAGKPPQRILDLGCGTGLLCHAYAGLGHAVTGVDPAKAMLDVARRKPNGERIEWIRSDAQSFRSAERFDLIIMTGNAFQVFLEDRDILATFATMRDHLAENGRIAFESRNPALDWPSRWNRDADLDAGGCIIRQSRRVLAMTDKRIAFDTIYALGDRTLVSSSALLFLSRDEIEARLTASGLQVEAVYGDWACQPFDAATAEEMVFIARAA</sequence>
<dbReference type="RefSeq" id="WP_071835537.1">
    <property type="nucleotide sequence ID" value="NZ_LSRP01000140.1"/>
</dbReference>
<evidence type="ECO:0000259" key="4">
    <source>
        <dbReference type="Pfam" id="PF13649"/>
    </source>
</evidence>
<keyword evidence="2 5" id="KW-0808">Transferase</keyword>
<evidence type="ECO:0000313" key="5">
    <source>
        <dbReference type="EMBL" id="OJF90482.1"/>
    </source>
</evidence>
<dbReference type="Gene3D" id="3.40.50.150">
    <property type="entry name" value="Vaccinia Virus protein VP39"/>
    <property type="match status" value="1"/>
</dbReference>
<evidence type="ECO:0000313" key="6">
    <source>
        <dbReference type="Proteomes" id="UP000182661"/>
    </source>
</evidence>
<dbReference type="OrthoDB" id="9811589at2"/>
<proteinExistence type="predicted"/>
<dbReference type="PANTHER" id="PTHR43464">
    <property type="entry name" value="METHYLTRANSFERASE"/>
    <property type="match status" value="1"/>
</dbReference>
<dbReference type="GO" id="GO:0008168">
    <property type="term" value="F:methyltransferase activity"/>
    <property type="evidence" value="ECO:0007669"/>
    <property type="project" value="UniProtKB-KW"/>
</dbReference>
<accession>A0A657LKQ3</accession>